<dbReference type="PANTHER" id="PTHR43845:SF1">
    <property type="entry name" value="BLR5969 PROTEIN"/>
    <property type="match status" value="1"/>
</dbReference>
<gene>
    <name evidence="2" type="ORF">BFP76_02235</name>
</gene>
<reference evidence="2 3" key="1">
    <citation type="submission" date="2016-08" db="EMBL/GenBank/DDBJ databases">
        <title>Draft genome of Amylibacter sp. strain 4G11.</title>
        <authorList>
            <person name="Wong S.-K."/>
            <person name="Hamasaki K."/>
            <person name="Yoshizawa S."/>
        </authorList>
    </citation>
    <scope>NUCLEOTIDE SEQUENCE [LARGE SCALE GENOMIC DNA]</scope>
    <source>
        <strain evidence="2 3">4G11</strain>
    </source>
</reference>
<protein>
    <submittedName>
        <fullName evidence="2">AMP-dependent synthetase</fullName>
    </submittedName>
</protein>
<dbReference type="OrthoDB" id="580775at2"/>
<evidence type="ECO:0000313" key="3">
    <source>
        <dbReference type="Proteomes" id="UP000231516"/>
    </source>
</evidence>
<keyword evidence="3" id="KW-1185">Reference proteome</keyword>
<accession>A0A2G5K4Y4</accession>
<dbReference type="AlphaFoldDB" id="A0A2G5K4Y4"/>
<proteinExistence type="predicted"/>
<dbReference type="Pfam" id="PF00501">
    <property type="entry name" value="AMP-binding"/>
    <property type="match status" value="1"/>
</dbReference>
<dbReference type="Gene3D" id="3.30.300.30">
    <property type="match status" value="1"/>
</dbReference>
<evidence type="ECO:0000259" key="1">
    <source>
        <dbReference type="Pfam" id="PF00501"/>
    </source>
</evidence>
<feature type="domain" description="AMP-dependent synthetase/ligase" evidence="1">
    <location>
        <begin position="114"/>
        <end position="272"/>
    </location>
</feature>
<dbReference type="SUPFAM" id="SSF56801">
    <property type="entry name" value="Acetyl-CoA synthetase-like"/>
    <property type="match status" value="1"/>
</dbReference>
<dbReference type="RefSeq" id="WP_099592362.1">
    <property type="nucleotide sequence ID" value="NZ_MDGM01000012.1"/>
</dbReference>
<dbReference type="PANTHER" id="PTHR43845">
    <property type="entry name" value="BLR5969 PROTEIN"/>
    <property type="match status" value="1"/>
</dbReference>
<name>A0A2G5K4Y4_9RHOB</name>
<sequence length="404" mass="43457">MTKYYDALETRSADQRANDLAIALPAQIARAQTTAQSAGLAGIDGAKITSADDLVGLPVLRKSALSSAQKKHPPLGGYGDVSAARHVFQSPGPIYEIGNTSPDWWRFGRYMHAAGLTADDIVQNTFSYHFTPAGMMFENGAAAIGATIFPAGTGQTEQQARVAADIGVTAYAGTPDFLKMILEKGDALGLDLSKITKSMVSGGPLFPQLRQYYIDRGISCLQCYATADLGHIAYETDAMDGMIVDEGVIVEIVTPGTGIPVAPGEIGEVVVTTLNPDYPLIRFATGDMSSIITGVSPCGRTNMRIAGWQGRADQATKVKGMFVRPEQVATLIERHPEIHKARIEVTHDGSTDNMTVRLETDHSDEKHFENAVRDVLKLRAEIEIVAKDALPKDGLVIQDKRDLT</sequence>
<dbReference type="Gene3D" id="3.40.50.12780">
    <property type="entry name" value="N-terminal domain of ligase-like"/>
    <property type="match status" value="1"/>
</dbReference>
<dbReference type="InterPro" id="IPR045851">
    <property type="entry name" value="AMP-bd_C_sf"/>
</dbReference>
<organism evidence="2 3">
    <name type="scientific">Paramylibacter kogurei</name>
    <dbReference type="NCBI Taxonomy" id="1889778"/>
    <lineage>
        <taxon>Bacteria</taxon>
        <taxon>Pseudomonadati</taxon>
        <taxon>Pseudomonadota</taxon>
        <taxon>Alphaproteobacteria</taxon>
        <taxon>Rhodobacterales</taxon>
        <taxon>Paracoccaceae</taxon>
        <taxon>Paramylibacter</taxon>
    </lineage>
</organism>
<dbReference type="EMBL" id="MDGM01000012">
    <property type="protein sequence ID" value="PIB24083.1"/>
    <property type="molecule type" value="Genomic_DNA"/>
</dbReference>
<evidence type="ECO:0000313" key="2">
    <source>
        <dbReference type="EMBL" id="PIB24083.1"/>
    </source>
</evidence>
<dbReference type="Proteomes" id="UP000231516">
    <property type="component" value="Unassembled WGS sequence"/>
</dbReference>
<dbReference type="InterPro" id="IPR042099">
    <property type="entry name" value="ANL_N_sf"/>
</dbReference>
<dbReference type="InterPro" id="IPR000873">
    <property type="entry name" value="AMP-dep_synth/lig_dom"/>
</dbReference>
<comment type="caution">
    <text evidence="2">The sequence shown here is derived from an EMBL/GenBank/DDBJ whole genome shotgun (WGS) entry which is preliminary data.</text>
</comment>